<proteinExistence type="predicted"/>
<sequence>MWVTGYGNWPDNSSQLRTPKRQRPAQPPQETPGLHVTQALHCASTSHTLPTWLPESLPLTDGIAHAQRQKAASPKSHSL</sequence>
<organism evidence="2 3">
    <name type="scientific">Rattus norvegicus</name>
    <name type="common">Rat</name>
    <dbReference type="NCBI Taxonomy" id="10116"/>
    <lineage>
        <taxon>Eukaryota</taxon>
        <taxon>Metazoa</taxon>
        <taxon>Chordata</taxon>
        <taxon>Craniata</taxon>
        <taxon>Vertebrata</taxon>
        <taxon>Euteleostomi</taxon>
        <taxon>Mammalia</taxon>
        <taxon>Eutheria</taxon>
        <taxon>Euarchontoglires</taxon>
        <taxon>Glires</taxon>
        <taxon>Rodentia</taxon>
        <taxon>Myomorpha</taxon>
        <taxon>Muroidea</taxon>
        <taxon>Muridae</taxon>
        <taxon>Murinae</taxon>
        <taxon>Rattus</taxon>
    </lineage>
</organism>
<evidence type="ECO:0000313" key="2">
    <source>
        <dbReference type="EMBL" id="EDL91383.1"/>
    </source>
</evidence>
<gene>
    <name evidence="2" type="ORF">rCG_63205</name>
</gene>
<accession>A6IBB5</accession>
<dbReference type="Proteomes" id="UP000234681">
    <property type="component" value="Chromosome 4"/>
</dbReference>
<dbReference type="AlphaFoldDB" id="A6IBB5"/>
<evidence type="ECO:0000313" key="3">
    <source>
        <dbReference type="Proteomes" id="UP000234681"/>
    </source>
</evidence>
<reference evidence="3" key="1">
    <citation type="submission" date="2005-09" db="EMBL/GenBank/DDBJ databases">
        <authorList>
            <person name="Mural R.J."/>
            <person name="Li P.W."/>
            <person name="Adams M.D."/>
            <person name="Amanatides P.G."/>
            <person name="Baden-Tillson H."/>
            <person name="Barnstead M."/>
            <person name="Chin S.H."/>
            <person name="Dew I."/>
            <person name="Evans C.A."/>
            <person name="Ferriera S."/>
            <person name="Flanigan M."/>
            <person name="Fosler C."/>
            <person name="Glodek A."/>
            <person name="Gu Z."/>
            <person name="Holt R.A."/>
            <person name="Jennings D."/>
            <person name="Kraft C.L."/>
            <person name="Lu F."/>
            <person name="Nguyen T."/>
            <person name="Nusskern D.R."/>
            <person name="Pfannkoch C.M."/>
            <person name="Sitter C."/>
            <person name="Sutton G.G."/>
            <person name="Venter J.C."/>
            <person name="Wang Z."/>
            <person name="Woodage T."/>
            <person name="Zheng X.H."/>
            <person name="Zhong F."/>
        </authorList>
    </citation>
    <scope>NUCLEOTIDE SEQUENCE [LARGE SCALE GENOMIC DNA]</scope>
    <source>
        <strain>BN</strain>
        <strain evidence="3">Sprague-Dawley</strain>
    </source>
</reference>
<evidence type="ECO:0000256" key="1">
    <source>
        <dbReference type="SAM" id="MobiDB-lite"/>
    </source>
</evidence>
<name>A6IBB5_RAT</name>
<feature type="region of interest" description="Disordered" evidence="1">
    <location>
        <begin position="1"/>
        <end position="33"/>
    </location>
</feature>
<protein>
    <submittedName>
        <fullName evidence="2">RCG63205</fullName>
    </submittedName>
</protein>
<dbReference type="EMBL" id="CH473957">
    <property type="protein sequence ID" value="EDL91383.1"/>
    <property type="molecule type" value="Genomic_DNA"/>
</dbReference>